<dbReference type="Pfam" id="PF08713">
    <property type="entry name" value="DNA_alkylation"/>
    <property type="match status" value="1"/>
</dbReference>
<protein>
    <submittedName>
        <fullName evidence="1">DNA alkylation repair protein</fullName>
    </submittedName>
</protein>
<dbReference type="CDD" id="cd07064">
    <property type="entry name" value="AlkD_like_1"/>
    <property type="match status" value="1"/>
</dbReference>
<dbReference type="InterPro" id="IPR016024">
    <property type="entry name" value="ARM-type_fold"/>
</dbReference>
<dbReference type="SUPFAM" id="SSF48371">
    <property type="entry name" value="ARM repeat"/>
    <property type="match status" value="1"/>
</dbReference>
<gene>
    <name evidence="1" type="ORF">HQN60_07255</name>
</gene>
<dbReference type="KEGG" id="dee:HQN60_07255"/>
<dbReference type="PANTHER" id="PTHR34070:SF1">
    <property type="entry name" value="DNA ALKYLATION REPAIR PROTEIN"/>
    <property type="match status" value="1"/>
</dbReference>
<sequence length="241" mass="27483">MTLGLPPRLHPQRQQTLACDLAAYQQQLNRAADPIRAAGMSAYMRHQFSFIGIPTPVRRKLIQAIEISAAQQYSESDLLKLAQALWQQAEREYHYCAIELLIRGQAKLSLAAIPVIEQLICSQSWWDSVDTLASKVVGELARHQPELLAQLDQWPTSPNLWLRRTAILYQLNWKTNTDTDRLFHACRVNAADADFFIRKAIGWALRQYARTDLLAVQQFVAQTALSPLSRREALKQHLQSI</sequence>
<dbReference type="Gene3D" id="1.25.40.290">
    <property type="entry name" value="ARM repeat domains"/>
    <property type="match status" value="1"/>
</dbReference>
<keyword evidence="2" id="KW-1185">Reference proteome</keyword>
<reference evidence="1 2" key="1">
    <citation type="submission" date="2020-05" db="EMBL/GenBank/DDBJ databases">
        <title>Complete genome sequence of Deefgea sp. D17.</title>
        <authorList>
            <person name="Bae J.-W."/>
            <person name="Han J.E."/>
        </authorList>
    </citation>
    <scope>NUCLEOTIDE SEQUENCE [LARGE SCALE GENOMIC DNA]</scope>
    <source>
        <strain evidence="1 2">D17</strain>
    </source>
</reference>
<name>A0A6M8SP86_9NEIS</name>
<dbReference type="RefSeq" id="WP_173533015.1">
    <property type="nucleotide sequence ID" value="NZ_CP054143.1"/>
</dbReference>
<dbReference type="InterPro" id="IPR014825">
    <property type="entry name" value="DNA_alkylation"/>
</dbReference>
<dbReference type="Gene3D" id="1.20.1660.10">
    <property type="entry name" value="Hypothetical protein (EF3068)"/>
    <property type="match status" value="1"/>
</dbReference>
<dbReference type="Proteomes" id="UP000504844">
    <property type="component" value="Chromosome"/>
</dbReference>
<dbReference type="AlphaFoldDB" id="A0A6M8SP86"/>
<dbReference type="EMBL" id="CP054143">
    <property type="protein sequence ID" value="QKJ66511.1"/>
    <property type="molecule type" value="Genomic_DNA"/>
</dbReference>
<evidence type="ECO:0000313" key="1">
    <source>
        <dbReference type="EMBL" id="QKJ66511.1"/>
    </source>
</evidence>
<accession>A0A6M8SP86</accession>
<proteinExistence type="predicted"/>
<dbReference type="PANTHER" id="PTHR34070">
    <property type="entry name" value="ARMADILLO-TYPE FOLD"/>
    <property type="match status" value="1"/>
</dbReference>
<evidence type="ECO:0000313" key="2">
    <source>
        <dbReference type="Proteomes" id="UP000504844"/>
    </source>
</evidence>
<organism evidence="1 2">
    <name type="scientific">Deefgea piscis</name>
    <dbReference type="NCBI Taxonomy" id="2739061"/>
    <lineage>
        <taxon>Bacteria</taxon>
        <taxon>Pseudomonadati</taxon>
        <taxon>Pseudomonadota</taxon>
        <taxon>Betaproteobacteria</taxon>
        <taxon>Neisseriales</taxon>
        <taxon>Chitinibacteraceae</taxon>
        <taxon>Deefgea</taxon>
    </lineage>
</organism>